<evidence type="ECO:0000313" key="13">
    <source>
        <dbReference type="EMBL" id="TQL32855.1"/>
    </source>
</evidence>
<keyword evidence="6 13" id="KW-0418">Kinase</keyword>
<reference evidence="13 14" key="1">
    <citation type="submission" date="2019-06" db="EMBL/GenBank/DDBJ databases">
        <title>Sequencing the genomes of 1000 actinobacteria strains.</title>
        <authorList>
            <person name="Klenk H.-P."/>
        </authorList>
    </citation>
    <scope>NUCLEOTIDE SEQUENCE [LARGE SCALE GENOMIC DNA]</scope>
    <source>
        <strain evidence="13 14">DSM 24617</strain>
    </source>
</reference>
<evidence type="ECO:0000256" key="8">
    <source>
        <dbReference type="ARBA" id="ARBA00047899"/>
    </source>
</evidence>
<dbReference type="OrthoDB" id="3778994at2"/>
<dbReference type="InterPro" id="IPR011009">
    <property type="entry name" value="Kinase-like_dom_sf"/>
</dbReference>
<evidence type="ECO:0000259" key="12">
    <source>
        <dbReference type="PROSITE" id="PS50011"/>
    </source>
</evidence>
<evidence type="ECO:0000256" key="10">
    <source>
        <dbReference type="PROSITE-ProRule" id="PRU10141"/>
    </source>
</evidence>
<dbReference type="PROSITE" id="PS50011">
    <property type="entry name" value="PROTEIN_KINASE_DOM"/>
    <property type="match status" value="1"/>
</dbReference>
<dbReference type="PROSITE" id="PS00109">
    <property type="entry name" value="PROTEIN_KINASE_TYR"/>
    <property type="match status" value="1"/>
</dbReference>
<feature type="domain" description="Protein kinase" evidence="12">
    <location>
        <begin position="28"/>
        <end position="266"/>
    </location>
</feature>
<evidence type="ECO:0000256" key="6">
    <source>
        <dbReference type="ARBA" id="ARBA00022777"/>
    </source>
</evidence>
<dbReference type="GO" id="GO:0004674">
    <property type="term" value="F:protein serine/threonine kinase activity"/>
    <property type="evidence" value="ECO:0007669"/>
    <property type="project" value="UniProtKB-KW"/>
</dbReference>
<feature type="region of interest" description="Disordered" evidence="11">
    <location>
        <begin position="271"/>
        <end position="292"/>
    </location>
</feature>
<dbReference type="CDD" id="cd14014">
    <property type="entry name" value="STKc_PknB_like"/>
    <property type="match status" value="1"/>
</dbReference>
<dbReference type="EMBL" id="VFOK01000001">
    <property type="protein sequence ID" value="TQL32855.1"/>
    <property type="molecule type" value="Genomic_DNA"/>
</dbReference>
<dbReference type="AlphaFoldDB" id="A0A542XAI3"/>
<protein>
    <recommendedName>
        <fullName evidence="2">non-specific serine/threonine protein kinase</fullName>
        <ecNumber evidence="2">2.7.11.1</ecNumber>
    </recommendedName>
</protein>
<dbReference type="EC" id="2.7.11.1" evidence="2"/>
<dbReference type="SUPFAM" id="SSF56112">
    <property type="entry name" value="Protein kinase-like (PK-like)"/>
    <property type="match status" value="1"/>
</dbReference>
<feature type="region of interest" description="Disordered" evidence="11">
    <location>
        <begin position="357"/>
        <end position="427"/>
    </location>
</feature>
<keyword evidence="4" id="KW-0808">Transferase</keyword>
<dbReference type="Pfam" id="PF00069">
    <property type="entry name" value="Pkinase"/>
    <property type="match status" value="1"/>
</dbReference>
<feature type="compositionally biased region" description="Basic and acidic residues" evidence="11">
    <location>
        <begin position="11"/>
        <end position="22"/>
    </location>
</feature>
<evidence type="ECO:0000256" key="4">
    <source>
        <dbReference type="ARBA" id="ARBA00022679"/>
    </source>
</evidence>
<organism evidence="13 14">
    <name type="scientific">Barrientosiimonas humi</name>
    <dbReference type="NCBI Taxonomy" id="999931"/>
    <lineage>
        <taxon>Bacteria</taxon>
        <taxon>Bacillati</taxon>
        <taxon>Actinomycetota</taxon>
        <taxon>Actinomycetes</taxon>
        <taxon>Micrococcales</taxon>
        <taxon>Dermacoccaceae</taxon>
        <taxon>Barrientosiimonas</taxon>
    </lineage>
</organism>
<keyword evidence="3 13" id="KW-0723">Serine/threonine-protein kinase</keyword>
<dbReference type="Proteomes" id="UP000318336">
    <property type="component" value="Unassembled WGS sequence"/>
</dbReference>
<evidence type="ECO:0000256" key="5">
    <source>
        <dbReference type="ARBA" id="ARBA00022741"/>
    </source>
</evidence>
<dbReference type="GO" id="GO:0005524">
    <property type="term" value="F:ATP binding"/>
    <property type="evidence" value="ECO:0007669"/>
    <property type="project" value="UniProtKB-UniRule"/>
</dbReference>
<comment type="similarity">
    <text evidence="1">Belongs to the protein kinase superfamily. NEK Ser/Thr protein kinase family. NIMA subfamily.</text>
</comment>
<feature type="region of interest" description="Disordered" evidence="11">
    <location>
        <begin position="1"/>
        <end position="29"/>
    </location>
</feature>
<feature type="binding site" evidence="10">
    <location>
        <position position="57"/>
    </location>
    <ligand>
        <name>ATP</name>
        <dbReference type="ChEBI" id="CHEBI:30616"/>
    </ligand>
</feature>
<dbReference type="RefSeq" id="WP_142004950.1">
    <property type="nucleotide sequence ID" value="NZ_CAJTBP010000001.1"/>
</dbReference>
<comment type="caution">
    <text evidence="13">The sequence shown here is derived from an EMBL/GenBank/DDBJ whole genome shotgun (WGS) entry which is preliminary data.</text>
</comment>
<evidence type="ECO:0000256" key="9">
    <source>
        <dbReference type="ARBA" id="ARBA00048679"/>
    </source>
</evidence>
<feature type="compositionally biased region" description="Acidic residues" evidence="11">
    <location>
        <begin position="1"/>
        <end position="10"/>
    </location>
</feature>
<name>A0A542XAI3_9MICO</name>
<dbReference type="InterPro" id="IPR050660">
    <property type="entry name" value="NEK_Ser/Thr_kinase"/>
</dbReference>
<comment type="catalytic activity">
    <reaction evidence="8">
        <text>L-threonyl-[protein] + ATP = O-phospho-L-threonyl-[protein] + ADP + H(+)</text>
        <dbReference type="Rhea" id="RHEA:46608"/>
        <dbReference type="Rhea" id="RHEA-COMP:11060"/>
        <dbReference type="Rhea" id="RHEA-COMP:11605"/>
        <dbReference type="ChEBI" id="CHEBI:15378"/>
        <dbReference type="ChEBI" id="CHEBI:30013"/>
        <dbReference type="ChEBI" id="CHEBI:30616"/>
        <dbReference type="ChEBI" id="CHEBI:61977"/>
        <dbReference type="ChEBI" id="CHEBI:456216"/>
        <dbReference type="EC" id="2.7.11.1"/>
    </reaction>
</comment>
<proteinExistence type="inferred from homology"/>
<dbReference type="PANTHER" id="PTHR43671">
    <property type="entry name" value="SERINE/THREONINE-PROTEIN KINASE NEK"/>
    <property type="match status" value="1"/>
</dbReference>
<dbReference type="PROSITE" id="PS00107">
    <property type="entry name" value="PROTEIN_KINASE_ATP"/>
    <property type="match status" value="1"/>
</dbReference>
<dbReference type="InterPro" id="IPR008266">
    <property type="entry name" value="Tyr_kinase_AS"/>
</dbReference>
<dbReference type="InterPro" id="IPR000719">
    <property type="entry name" value="Prot_kinase_dom"/>
</dbReference>
<evidence type="ECO:0000256" key="11">
    <source>
        <dbReference type="SAM" id="MobiDB-lite"/>
    </source>
</evidence>
<keyword evidence="5 10" id="KW-0547">Nucleotide-binding</keyword>
<gene>
    <name evidence="13" type="ORF">FB554_0988</name>
</gene>
<feature type="compositionally biased region" description="Basic and acidic residues" evidence="11">
    <location>
        <begin position="377"/>
        <end position="388"/>
    </location>
</feature>
<evidence type="ECO:0000256" key="7">
    <source>
        <dbReference type="ARBA" id="ARBA00022840"/>
    </source>
</evidence>
<evidence type="ECO:0000313" key="14">
    <source>
        <dbReference type="Proteomes" id="UP000318336"/>
    </source>
</evidence>
<evidence type="ECO:0000256" key="2">
    <source>
        <dbReference type="ARBA" id="ARBA00012513"/>
    </source>
</evidence>
<evidence type="ECO:0000256" key="3">
    <source>
        <dbReference type="ARBA" id="ARBA00022527"/>
    </source>
</evidence>
<keyword evidence="14" id="KW-1185">Reference proteome</keyword>
<dbReference type="Gene3D" id="1.10.510.10">
    <property type="entry name" value="Transferase(Phosphotransferase) domain 1"/>
    <property type="match status" value="1"/>
</dbReference>
<keyword evidence="7 10" id="KW-0067">ATP-binding</keyword>
<evidence type="ECO:0000256" key="1">
    <source>
        <dbReference type="ARBA" id="ARBA00010886"/>
    </source>
</evidence>
<dbReference type="InterPro" id="IPR017441">
    <property type="entry name" value="Protein_kinase_ATP_BS"/>
</dbReference>
<dbReference type="PANTHER" id="PTHR43671:SF98">
    <property type="entry name" value="SERINE_THREONINE-PROTEIN KINASE NEK11"/>
    <property type="match status" value="1"/>
</dbReference>
<accession>A0A542XAI3</accession>
<sequence>MRQHEDDGDDLDRVGEDVRPEPPDLPGYRVGAHLGSGASGMVWAVTRAADDARLAAKVLLAPVEEACSETAFLQRLEHEHVLRLHDTVLDTSGPVPRLAMITDLAEGGSLGTAVAGRGHLTVGEVVTVLTPLARTLHDLHGQGLVHGDLSPANVLLDAHGKPLLADFGIARLAAGDDAQLWGTTGFVAPEVLAGERPEPAADVFALGALAWTCLVGEAPGPAALRPHLPDVAPQAPPQVCDLVLSCLAHTPEARPSAGELALALWDAAPAEPAPVPGSEGSRAAPTPLDPWSGLTQRIRESATAPEPEPEVAWHRLPAVRRSLLVAAVAGLVAGLVVVWPAGSRTGESRVVAGVSAPAPAATPAARTKPSIAPVPPRENRTTPPRESRPAPPGPSAQRTPGTSAGPDRPQPSSPAPTAAPAGQDPTATLRADPRAVVQGLVDQRAKAWGSGRGLDAALVVDSAAFRSDAADLRSAASMGVSYRGLSFRVREARLSGQSPGRRGGDQVDVVAVIDRSAYRVEGSAPARFAASAGQRVRLTLQRTPQGWRIADWRAA</sequence>
<comment type="catalytic activity">
    <reaction evidence="9">
        <text>L-seryl-[protein] + ATP = O-phospho-L-seryl-[protein] + ADP + H(+)</text>
        <dbReference type="Rhea" id="RHEA:17989"/>
        <dbReference type="Rhea" id="RHEA-COMP:9863"/>
        <dbReference type="Rhea" id="RHEA-COMP:11604"/>
        <dbReference type="ChEBI" id="CHEBI:15378"/>
        <dbReference type="ChEBI" id="CHEBI:29999"/>
        <dbReference type="ChEBI" id="CHEBI:30616"/>
        <dbReference type="ChEBI" id="CHEBI:83421"/>
        <dbReference type="ChEBI" id="CHEBI:456216"/>
        <dbReference type="EC" id="2.7.11.1"/>
    </reaction>
</comment>